<comment type="similarity">
    <text evidence="1">Belongs to the membrane fusion protein (MFP) (TC 8.A.1) family.</text>
</comment>
<protein>
    <submittedName>
        <fullName evidence="7">Efflux RND transporter periplasmic adaptor subunit</fullName>
    </submittedName>
</protein>
<sequence length="422" mass="45177">MQEMNEFKPKKTKWIILACSIIVLVGVGGYIYIKSTAKQTVMMTTSTVQSKQSDIKITISGSGATAAAEHESVKGGDGGKIAELLVQKGSIVKKGQPLVTFEGKDVKDQIYQEELSLQKKVIDLDDAKDKLKSNEDMNKIDDLKNNIRKLQLDIDLSNSKISSYKKDQQAPDPIVSPIDGEITVVNNKVGDQINGSAVICEIVNYNKLQLDIQVDEMDILKVKTGQTTEVTVDALPKEKFQGEVIDIAKEGESKNGVSLYSVTLQINDPGEIKAGMSARAEIIVENKTNVVVVPIEAVQQRQGKSFVLVDDGTSKQEPASTSAARQTTGTQTPAIQTPGTMREVTIGIQNETYAEIVSGLKAGENVIIPNAAATTGNANTRRQNGQMPVNGIQMDTRQGVSGGGGFSPGGGGTQNGNAGNRR</sequence>
<dbReference type="PANTHER" id="PTHR30469:SF33">
    <property type="entry name" value="SLR1207 PROTEIN"/>
    <property type="match status" value="1"/>
</dbReference>
<feature type="region of interest" description="Disordered" evidence="3">
    <location>
        <begin position="311"/>
        <end position="337"/>
    </location>
</feature>
<feature type="transmembrane region" description="Helical" evidence="4">
    <location>
        <begin position="12"/>
        <end position="33"/>
    </location>
</feature>
<dbReference type="GO" id="GO:0015562">
    <property type="term" value="F:efflux transmembrane transporter activity"/>
    <property type="evidence" value="ECO:0007669"/>
    <property type="project" value="TreeGrafter"/>
</dbReference>
<dbReference type="Pfam" id="PF25990">
    <property type="entry name" value="Beta-barrel_YknX"/>
    <property type="match status" value="1"/>
</dbReference>
<feature type="region of interest" description="Disordered" evidence="3">
    <location>
        <begin position="396"/>
        <end position="422"/>
    </location>
</feature>
<feature type="coiled-coil region" evidence="2">
    <location>
        <begin position="133"/>
        <end position="160"/>
    </location>
</feature>
<keyword evidence="4" id="KW-0472">Membrane</keyword>
<dbReference type="SUPFAM" id="SSF111369">
    <property type="entry name" value="HlyD-like secretion proteins"/>
    <property type="match status" value="1"/>
</dbReference>
<dbReference type="Pfam" id="PF25967">
    <property type="entry name" value="RND-MFP_C"/>
    <property type="match status" value="1"/>
</dbReference>
<keyword evidence="8" id="KW-1185">Reference proteome</keyword>
<keyword evidence="4" id="KW-1133">Transmembrane helix</keyword>
<accession>A0A4R4EGS9</accession>
<dbReference type="InterPro" id="IPR058636">
    <property type="entry name" value="Beta-barrel_YknX"/>
</dbReference>
<feature type="compositionally biased region" description="Polar residues" evidence="3">
    <location>
        <begin position="315"/>
        <end position="337"/>
    </location>
</feature>
<feature type="domain" description="YknX-like beta-barrel" evidence="6">
    <location>
        <begin position="212"/>
        <end position="282"/>
    </location>
</feature>
<dbReference type="NCBIfam" id="TIGR01730">
    <property type="entry name" value="RND_mfp"/>
    <property type="match status" value="1"/>
</dbReference>
<gene>
    <name evidence="7" type="ORF">E0485_07000</name>
</gene>
<evidence type="ECO:0000259" key="6">
    <source>
        <dbReference type="Pfam" id="PF25990"/>
    </source>
</evidence>
<comment type="caution">
    <text evidence="7">The sequence shown here is derived from an EMBL/GenBank/DDBJ whole genome shotgun (WGS) entry which is preliminary data.</text>
</comment>
<evidence type="ECO:0000256" key="2">
    <source>
        <dbReference type="SAM" id="Coils"/>
    </source>
</evidence>
<feature type="compositionally biased region" description="Gly residues" evidence="3">
    <location>
        <begin position="400"/>
        <end position="414"/>
    </location>
</feature>
<dbReference type="Gene3D" id="2.40.30.170">
    <property type="match status" value="1"/>
</dbReference>
<reference evidence="7 8" key="1">
    <citation type="submission" date="2019-03" db="EMBL/GenBank/DDBJ databases">
        <authorList>
            <person name="Kim M.K.M."/>
        </authorList>
    </citation>
    <scope>NUCLEOTIDE SEQUENCE [LARGE SCALE GENOMIC DNA]</scope>
    <source>
        <strain evidence="7 8">18JY21-1</strain>
    </source>
</reference>
<dbReference type="InterPro" id="IPR006143">
    <property type="entry name" value="RND_pump_MFP"/>
</dbReference>
<dbReference type="GO" id="GO:1990281">
    <property type="term" value="C:efflux pump complex"/>
    <property type="evidence" value="ECO:0007669"/>
    <property type="project" value="TreeGrafter"/>
</dbReference>
<dbReference type="Gene3D" id="2.40.50.100">
    <property type="match status" value="1"/>
</dbReference>
<organism evidence="7 8">
    <name type="scientific">Paenibacillus albiflavus</name>
    <dbReference type="NCBI Taxonomy" id="2545760"/>
    <lineage>
        <taxon>Bacteria</taxon>
        <taxon>Bacillati</taxon>
        <taxon>Bacillota</taxon>
        <taxon>Bacilli</taxon>
        <taxon>Bacillales</taxon>
        <taxon>Paenibacillaceae</taxon>
        <taxon>Paenibacillus</taxon>
    </lineage>
</organism>
<keyword evidence="2" id="KW-0175">Coiled coil</keyword>
<dbReference type="PANTHER" id="PTHR30469">
    <property type="entry name" value="MULTIDRUG RESISTANCE PROTEIN MDTA"/>
    <property type="match status" value="1"/>
</dbReference>
<evidence type="ECO:0000259" key="5">
    <source>
        <dbReference type="Pfam" id="PF25967"/>
    </source>
</evidence>
<dbReference type="EMBL" id="SKFG01000004">
    <property type="protein sequence ID" value="TCZ78817.1"/>
    <property type="molecule type" value="Genomic_DNA"/>
</dbReference>
<evidence type="ECO:0000256" key="4">
    <source>
        <dbReference type="SAM" id="Phobius"/>
    </source>
</evidence>
<dbReference type="Proteomes" id="UP000295418">
    <property type="component" value="Unassembled WGS sequence"/>
</dbReference>
<evidence type="ECO:0000313" key="8">
    <source>
        <dbReference type="Proteomes" id="UP000295418"/>
    </source>
</evidence>
<dbReference type="Gene3D" id="6.20.50.140">
    <property type="match status" value="1"/>
</dbReference>
<evidence type="ECO:0000313" key="7">
    <source>
        <dbReference type="EMBL" id="TCZ78817.1"/>
    </source>
</evidence>
<dbReference type="AlphaFoldDB" id="A0A4R4EGS9"/>
<evidence type="ECO:0000256" key="1">
    <source>
        <dbReference type="ARBA" id="ARBA00009477"/>
    </source>
</evidence>
<dbReference type="OrthoDB" id="2023301at2"/>
<proteinExistence type="inferred from homology"/>
<name>A0A4R4EGS9_9BACL</name>
<keyword evidence="4" id="KW-0812">Transmembrane</keyword>
<feature type="domain" description="Multidrug resistance protein MdtA-like C-terminal permuted SH3" evidence="5">
    <location>
        <begin position="341"/>
        <end position="368"/>
    </location>
</feature>
<dbReference type="InterPro" id="IPR058627">
    <property type="entry name" value="MdtA-like_C"/>
</dbReference>
<evidence type="ECO:0000256" key="3">
    <source>
        <dbReference type="SAM" id="MobiDB-lite"/>
    </source>
</evidence>